<dbReference type="SUPFAM" id="SSF55874">
    <property type="entry name" value="ATPase domain of HSP90 chaperone/DNA topoisomerase II/histidine kinase"/>
    <property type="match status" value="1"/>
</dbReference>
<dbReference type="PIRSF" id="PIRSF036431">
    <property type="entry name" value="STHK_DctB"/>
    <property type="match status" value="1"/>
</dbReference>
<accession>A0A1G8U4V3</accession>
<protein>
    <recommendedName>
        <fullName evidence="16">C4-dicarboxylate transport sensor protein DctB</fullName>
        <ecNumber evidence="3">2.7.13.3</ecNumber>
    </recommendedName>
</protein>
<dbReference type="EC" id="2.7.13.3" evidence="3"/>
<dbReference type="SUPFAM" id="SSF47384">
    <property type="entry name" value="Homodimeric domain of signal transducing histidine kinase"/>
    <property type="match status" value="1"/>
</dbReference>
<evidence type="ECO:0000313" key="21">
    <source>
        <dbReference type="Proteomes" id="UP000199382"/>
    </source>
</evidence>
<dbReference type="PANTHER" id="PTHR43065:SF46">
    <property type="entry name" value="C4-DICARBOXYLATE TRANSPORT SENSOR PROTEIN DCTB"/>
    <property type="match status" value="1"/>
</dbReference>
<evidence type="ECO:0000256" key="8">
    <source>
        <dbReference type="ARBA" id="ARBA00022692"/>
    </source>
</evidence>
<keyword evidence="14 18" id="KW-0472">Membrane</keyword>
<dbReference type="Proteomes" id="UP000199382">
    <property type="component" value="Unassembled WGS sequence"/>
</dbReference>
<dbReference type="InterPro" id="IPR029151">
    <property type="entry name" value="Sensor-like_sf"/>
</dbReference>
<feature type="domain" description="Histidine kinase" evidence="19">
    <location>
        <begin position="375"/>
        <end position="587"/>
    </location>
</feature>
<keyword evidence="5" id="KW-0997">Cell inner membrane</keyword>
<comment type="function">
    <text evidence="15">Member of the two-component regulatory system DctB/DctD involved in the transport of C4-dicarboxylates. DctB functions as a membrane-associated protein kinase that phosphorylates DctD in response to environmental signals.</text>
</comment>
<keyword evidence="21" id="KW-1185">Reference proteome</keyword>
<name>A0A1G8U4V3_9RHOB</name>
<evidence type="ECO:0000259" key="19">
    <source>
        <dbReference type="PROSITE" id="PS50109"/>
    </source>
</evidence>
<dbReference type="SMART" id="SM00388">
    <property type="entry name" value="HisKA"/>
    <property type="match status" value="1"/>
</dbReference>
<keyword evidence="12 18" id="KW-1133">Transmembrane helix</keyword>
<evidence type="ECO:0000256" key="12">
    <source>
        <dbReference type="ARBA" id="ARBA00022989"/>
    </source>
</evidence>
<comment type="subcellular location">
    <subcellularLocation>
        <location evidence="2">Cell inner membrane</location>
        <topology evidence="2">Multi-pass membrane protein</topology>
    </subcellularLocation>
</comment>
<dbReference type="InterPro" id="IPR017055">
    <property type="entry name" value="Sig_transdc_His_kinase_DctB"/>
</dbReference>
<dbReference type="CDD" id="cd00082">
    <property type="entry name" value="HisKA"/>
    <property type="match status" value="1"/>
</dbReference>
<evidence type="ECO:0000256" key="9">
    <source>
        <dbReference type="ARBA" id="ARBA00022741"/>
    </source>
</evidence>
<keyword evidence="11" id="KW-0067">ATP-binding</keyword>
<dbReference type="EMBL" id="FNEK01000018">
    <property type="protein sequence ID" value="SDJ48846.1"/>
    <property type="molecule type" value="Genomic_DNA"/>
</dbReference>
<dbReference type="SUPFAM" id="SSF103190">
    <property type="entry name" value="Sensory domain-like"/>
    <property type="match status" value="1"/>
</dbReference>
<reference evidence="20 21" key="1">
    <citation type="submission" date="2016-10" db="EMBL/GenBank/DDBJ databases">
        <authorList>
            <person name="de Groot N.N."/>
        </authorList>
    </citation>
    <scope>NUCLEOTIDE SEQUENCE [LARGE SCALE GENOMIC DNA]</scope>
    <source>
        <strain evidence="20 21">DSM 25294</strain>
    </source>
</reference>
<evidence type="ECO:0000256" key="2">
    <source>
        <dbReference type="ARBA" id="ARBA00004429"/>
    </source>
</evidence>
<keyword evidence="17" id="KW-0175">Coiled coil</keyword>
<evidence type="ECO:0000256" key="7">
    <source>
        <dbReference type="ARBA" id="ARBA00022679"/>
    </source>
</evidence>
<dbReference type="OrthoDB" id="7568856at2"/>
<dbReference type="GO" id="GO:0005886">
    <property type="term" value="C:plasma membrane"/>
    <property type="evidence" value="ECO:0007669"/>
    <property type="project" value="UniProtKB-SubCell"/>
</dbReference>
<sequence length="592" mass="63329">MRRIWAILAYLAVVAGFSGGVWWFSLSSDLEALAERGEADLSVASDRLVGQLQRFRELAVLLSDHPDLEALLNGQGNARTASALLRETADKTGSLEILAVAPGGQVLATSEESWTPLASSPYLKRAIEDGALGAYHSVEPNSGLRVSTFASPIFSQSGPVAGAVVVRADIGAIEAEWRGDAMTVAFTDSNGVILSSNRSELLFRTRTLPLPATAGGRYGGAPLSPFPEVREIVISGFELWRLDAGRYVPRASIHLTRPLPVIGMQGEALVDIAPAVTLAGWQALVTATLGLVIGAFILSLMDRRQRLSAQLNAEAAANARLEQRVRERTAALSAANKALRREVDERIAAEQALKRAQGELIQAGKLSALGQMSAGISHELNQPLMAISSFAENGAAFLERGRPERAAENLGRISEMARRMGRIIRNLRAFARQEVQPVRPVDLAAVVEAVLLLSEGRIKREGVTLDWHPPASPVIVRGGEVRLQQVVMNLVSNALDAMEDRENKRLGVSIELADKVRLCVSDTGCGIASSDRIFDPFYSTKEVGRSEGMGLGLSISYGIVQSLGGAIRGANRPEGGAVFTVELEPAEMEAVA</sequence>
<dbReference type="FunFam" id="1.10.287.130:FF:000049">
    <property type="entry name" value="C4-dicarboxylate transport sensor protein DctB"/>
    <property type="match status" value="1"/>
</dbReference>
<evidence type="ECO:0000256" key="4">
    <source>
        <dbReference type="ARBA" id="ARBA00022475"/>
    </source>
</evidence>
<dbReference type="PRINTS" id="PR00344">
    <property type="entry name" value="BCTRLSENSOR"/>
</dbReference>
<evidence type="ECO:0000256" key="5">
    <source>
        <dbReference type="ARBA" id="ARBA00022519"/>
    </source>
</evidence>
<evidence type="ECO:0000256" key="11">
    <source>
        <dbReference type="ARBA" id="ARBA00022840"/>
    </source>
</evidence>
<dbReference type="Gene3D" id="3.30.565.10">
    <property type="entry name" value="Histidine kinase-like ATPase, C-terminal domain"/>
    <property type="match status" value="1"/>
</dbReference>
<keyword evidence="8 18" id="KW-0812">Transmembrane</keyword>
<evidence type="ECO:0000256" key="10">
    <source>
        <dbReference type="ARBA" id="ARBA00022777"/>
    </source>
</evidence>
<keyword evidence="13" id="KW-0902">Two-component regulatory system</keyword>
<dbReference type="InterPro" id="IPR036097">
    <property type="entry name" value="HisK_dim/P_sf"/>
</dbReference>
<evidence type="ECO:0000256" key="13">
    <source>
        <dbReference type="ARBA" id="ARBA00023012"/>
    </source>
</evidence>
<evidence type="ECO:0000313" key="20">
    <source>
        <dbReference type="EMBL" id="SDJ48846.1"/>
    </source>
</evidence>
<proteinExistence type="predicted"/>
<evidence type="ECO:0000256" key="1">
    <source>
        <dbReference type="ARBA" id="ARBA00000085"/>
    </source>
</evidence>
<keyword evidence="4" id="KW-1003">Cell membrane</keyword>
<dbReference type="Pfam" id="PF00512">
    <property type="entry name" value="HisKA"/>
    <property type="match status" value="1"/>
</dbReference>
<keyword evidence="7" id="KW-0808">Transferase</keyword>
<dbReference type="STRING" id="571298.SAMN04488026_101854"/>
<dbReference type="GO" id="GO:0000155">
    <property type="term" value="F:phosphorelay sensor kinase activity"/>
    <property type="evidence" value="ECO:0007669"/>
    <property type="project" value="InterPro"/>
</dbReference>
<comment type="catalytic activity">
    <reaction evidence="1">
        <text>ATP + protein L-histidine = ADP + protein N-phospho-L-histidine.</text>
        <dbReference type="EC" id="2.7.13.3"/>
    </reaction>
</comment>
<organism evidence="20 21">
    <name type="scientific">Aliiruegeria lutimaris</name>
    <dbReference type="NCBI Taxonomy" id="571298"/>
    <lineage>
        <taxon>Bacteria</taxon>
        <taxon>Pseudomonadati</taxon>
        <taxon>Pseudomonadota</taxon>
        <taxon>Alphaproteobacteria</taxon>
        <taxon>Rhodobacterales</taxon>
        <taxon>Roseobacteraceae</taxon>
        <taxon>Aliiruegeria</taxon>
    </lineage>
</organism>
<evidence type="ECO:0000256" key="18">
    <source>
        <dbReference type="SAM" id="Phobius"/>
    </source>
</evidence>
<evidence type="ECO:0000256" key="14">
    <source>
        <dbReference type="ARBA" id="ARBA00023136"/>
    </source>
</evidence>
<dbReference type="Gene3D" id="3.30.450.20">
    <property type="entry name" value="PAS domain"/>
    <property type="match status" value="2"/>
</dbReference>
<keyword evidence="6" id="KW-0597">Phosphoprotein</keyword>
<evidence type="ECO:0000256" key="15">
    <source>
        <dbReference type="ARBA" id="ARBA00059004"/>
    </source>
</evidence>
<keyword evidence="10 20" id="KW-0418">Kinase</keyword>
<evidence type="ECO:0000256" key="3">
    <source>
        <dbReference type="ARBA" id="ARBA00012438"/>
    </source>
</evidence>
<dbReference type="RefSeq" id="WP_093155117.1">
    <property type="nucleotide sequence ID" value="NZ_FNEK01000018.1"/>
</dbReference>
<evidence type="ECO:0000256" key="6">
    <source>
        <dbReference type="ARBA" id="ARBA00022553"/>
    </source>
</evidence>
<feature type="coiled-coil region" evidence="17">
    <location>
        <begin position="304"/>
        <end position="359"/>
    </location>
</feature>
<dbReference type="PANTHER" id="PTHR43065">
    <property type="entry name" value="SENSOR HISTIDINE KINASE"/>
    <property type="match status" value="1"/>
</dbReference>
<dbReference type="InterPro" id="IPR003661">
    <property type="entry name" value="HisK_dim/P_dom"/>
</dbReference>
<keyword evidence="9" id="KW-0547">Nucleotide-binding</keyword>
<evidence type="ECO:0000256" key="16">
    <source>
        <dbReference type="ARBA" id="ARBA00073143"/>
    </source>
</evidence>
<dbReference type="PROSITE" id="PS50109">
    <property type="entry name" value="HIS_KIN"/>
    <property type="match status" value="1"/>
</dbReference>
<dbReference type="InterPro" id="IPR004358">
    <property type="entry name" value="Sig_transdc_His_kin-like_C"/>
</dbReference>
<dbReference type="AlphaFoldDB" id="A0A1G8U4V3"/>
<dbReference type="SMART" id="SM00387">
    <property type="entry name" value="HATPase_c"/>
    <property type="match status" value="1"/>
</dbReference>
<feature type="transmembrane region" description="Helical" evidence="18">
    <location>
        <begin position="279"/>
        <end position="301"/>
    </location>
</feature>
<dbReference type="GO" id="GO:0005524">
    <property type="term" value="F:ATP binding"/>
    <property type="evidence" value="ECO:0007669"/>
    <property type="project" value="UniProtKB-KW"/>
</dbReference>
<dbReference type="Pfam" id="PF02518">
    <property type="entry name" value="HATPase_c"/>
    <property type="match status" value="1"/>
</dbReference>
<evidence type="ECO:0000256" key="17">
    <source>
        <dbReference type="SAM" id="Coils"/>
    </source>
</evidence>
<dbReference type="InterPro" id="IPR005467">
    <property type="entry name" value="His_kinase_dom"/>
</dbReference>
<gene>
    <name evidence="20" type="ORF">SAMN04488026_101854</name>
</gene>
<dbReference type="Gene3D" id="1.10.287.130">
    <property type="match status" value="1"/>
</dbReference>
<dbReference type="InterPro" id="IPR003594">
    <property type="entry name" value="HATPase_dom"/>
</dbReference>
<dbReference type="InterPro" id="IPR036890">
    <property type="entry name" value="HATPase_C_sf"/>
</dbReference>